<dbReference type="Pfam" id="PF20467">
    <property type="entry name" value="MmeI_C"/>
    <property type="match status" value="1"/>
</dbReference>
<dbReference type="InterPro" id="IPR046816">
    <property type="entry name" value="MmeI_Mtase"/>
</dbReference>
<evidence type="ECO:0000256" key="1">
    <source>
        <dbReference type="ARBA" id="ARBA00011900"/>
    </source>
</evidence>
<feature type="domain" description="MmeI-like C-terminal" evidence="8">
    <location>
        <begin position="828"/>
        <end position="906"/>
    </location>
</feature>
<evidence type="ECO:0000259" key="8">
    <source>
        <dbReference type="Pfam" id="PF20467"/>
    </source>
</evidence>
<feature type="domain" description="MmeI-like helicase spacer" evidence="6">
    <location>
        <begin position="179"/>
        <end position="258"/>
    </location>
</feature>
<dbReference type="Pfam" id="PF20465">
    <property type="entry name" value="MmeI_hel"/>
    <property type="match status" value="1"/>
</dbReference>
<keyword evidence="2 10" id="KW-0489">Methyltransferase</keyword>
<evidence type="ECO:0000256" key="3">
    <source>
        <dbReference type="ARBA" id="ARBA00022679"/>
    </source>
</evidence>
<keyword evidence="3 10" id="KW-0808">Transferase</keyword>
<dbReference type="AlphaFoldDB" id="A0A368TP77"/>
<feature type="domain" description="MmeI-like target recognition" evidence="7">
    <location>
        <begin position="623"/>
        <end position="826"/>
    </location>
</feature>
<dbReference type="InterPro" id="IPR046818">
    <property type="entry name" value="MmeI_C"/>
</dbReference>
<comment type="caution">
    <text evidence="10">The sequence shown here is derived from an EMBL/GenBank/DDBJ whole genome shotgun (WGS) entry which is preliminary data.</text>
</comment>
<accession>A0A368TP77</accession>
<sequence>MPLSWNDIRSNALKFSREWAGETNERAEASTFWNEFFEVFGVPRRRVGTFEKHVKKIGGKAGFIDLFWPKVLIAEHKSLGKDLERAFDQAIDYFPGLSDAELPRYVVVSDFARFRVHDLETGDDTEVALEDLHENVHVFNFIAGYQVRIFREQDPVNIKAADKLARLHDRLLEIGYGGHDLEVYLVRLLFCLFAEDTGIFMPRGMFHDFIEQRTSIDGSDLAARLNELFDVLNTPEEKRLKVRDEQLNDFPYINGGLFAERLATAAFDRELRQLLIDCCDLDWGQVSPAIFGSLFQGIMDADMRRNLGAHYTSEQNIMKVIGPLFLDDLKEELAKCGKSRTKLETFHNKLASLHFFDPACGCGNFLVITYREIRLLELEIIRRLHRKQIQELELLDVIEQYVKVNVDQFHGIEIEEWPSQIARVAMWLIDHQMNELVGKELGNTFVRIPLVKSANIVQGNALKIPWEDVLPSEKCSFIFGNPPFLGHHYQSTEQRADHARNMAEAGLAGAGVIDFVANWHVRSVPYLQQNPRIRAAFVSTNSITQGEQAGILWSLLLEHGVRINFAHRTFQWSSEARGAAAVHCVIVGYALHDIPKKLIFEYDTPRSDPHAITATNINPYLADGPDVLARNRRTPISDVPPMRWGNKPTDGGHLILSPEEKEALLKTEPDAGPYVRRFMGGGDFINNRERYCLWLKDITPQDLRASKQIRERVEAVREFRQNSKAPTTRKFSDYPTLFRQISQPDTSYLAIPEVSSERREYIPVAFFGPEVICSNTVQFVPDATPYHFGMLCSNMHMAWVRTVCGRLESRYRYSNSIVYNNFPWPEASEAQRKKVEATGQAILEARDNHPDATLADLYDPLSMPVDLRKAHEANDKAVDAAYGRRKFKAEAERVGYLFEIYQERVKETE</sequence>
<evidence type="ECO:0000313" key="11">
    <source>
        <dbReference type="Proteomes" id="UP000253204"/>
    </source>
</evidence>
<dbReference type="Gene3D" id="3.40.50.150">
    <property type="entry name" value="Vaccinia Virus protein VP39"/>
    <property type="match status" value="1"/>
</dbReference>
<dbReference type="OrthoDB" id="9782445at2"/>
<dbReference type="InterPro" id="IPR029063">
    <property type="entry name" value="SAM-dependent_MTases_sf"/>
</dbReference>
<dbReference type="InterPro" id="IPR046820">
    <property type="entry name" value="MmeI_TRD"/>
</dbReference>
<dbReference type="Proteomes" id="UP000253204">
    <property type="component" value="Unassembled WGS sequence"/>
</dbReference>
<proteinExistence type="predicted"/>
<protein>
    <recommendedName>
        <fullName evidence="1">site-specific DNA-methyltransferase (adenine-specific)</fullName>
        <ecNumber evidence="1">2.1.1.72</ecNumber>
    </recommendedName>
</protein>
<dbReference type="EMBL" id="QPIJ01000076">
    <property type="protein sequence ID" value="RCV86037.1"/>
    <property type="molecule type" value="Genomic_DNA"/>
</dbReference>
<evidence type="ECO:0000256" key="2">
    <source>
        <dbReference type="ARBA" id="ARBA00022603"/>
    </source>
</evidence>
<reference evidence="10 11" key="1">
    <citation type="submission" date="2018-07" db="EMBL/GenBank/DDBJ databases">
        <title>Halomonas rutogse sp. nov., isolated from Lake TangqianCo on Tibetan Plateau.</title>
        <authorList>
            <person name="Lu H."/>
            <person name="Xing P."/>
            <person name="Wu Q."/>
        </authorList>
    </citation>
    <scope>NUCLEOTIDE SEQUENCE [LARGE SCALE GENOMIC DNA]</scope>
    <source>
        <strain evidence="10 11">TQ8S</strain>
    </source>
</reference>
<keyword evidence="11" id="KW-1185">Reference proteome</keyword>
<dbReference type="InterPro" id="IPR046819">
    <property type="entry name" value="MmeI_hel"/>
</dbReference>
<dbReference type="RefSeq" id="WP_114488498.1">
    <property type="nucleotide sequence ID" value="NZ_QPIJ01000076.1"/>
</dbReference>
<dbReference type="InterPro" id="IPR046817">
    <property type="entry name" value="MmeI_N"/>
</dbReference>
<evidence type="ECO:0000259" key="6">
    <source>
        <dbReference type="Pfam" id="PF20465"/>
    </source>
</evidence>
<dbReference type="EC" id="2.1.1.72" evidence="1"/>
<dbReference type="GO" id="GO:0032259">
    <property type="term" value="P:methylation"/>
    <property type="evidence" value="ECO:0007669"/>
    <property type="project" value="UniProtKB-KW"/>
</dbReference>
<evidence type="ECO:0000259" key="9">
    <source>
        <dbReference type="Pfam" id="PF20473"/>
    </source>
</evidence>
<dbReference type="Pfam" id="PF20466">
    <property type="entry name" value="MmeI_TRD"/>
    <property type="match status" value="1"/>
</dbReference>
<dbReference type="Pfam" id="PF20464">
    <property type="entry name" value="MmeI_N"/>
    <property type="match status" value="1"/>
</dbReference>
<evidence type="ECO:0000259" key="7">
    <source>
        <dbReference type="Pfam" id="PF20466"/>
    </source>
</evidence>
<dbReference type="SUPFAM" id="SSF53335">
    <property type="entry name" value="S-adenosyl-L-methionine-dependent methyltransferases"/>
    <property type="match status" value="1"/>
</dbReference>
<feature type="domain" description="MmeI-like N-terminal" evidence="5">
    <location>
        <begin position="11"/>
        <end position="173"/>
    </location>
</feature>
<organism evidence="10 11">
    <name type="scientific">Vreelandella rituensis</name>
    <dbReference type="NCBI Taxonomy" id="2282306"/>
    <lineage>
        <taxon>Bacteria</taxon>
        <taxon>Pseudomonadati</taxon>
        <taxon>Pseudomonadota</taxon>
        <taxon>Gammaproteobacteria</taxon>
        <taxon>Oceanospirillales</taxon>
        <taxon>Halomonadaceae</taxon>
        <taxon>Vreelandella</taxon>
    </lineage>
</organism>
<evidence type="ECO:0000259" key="5">
    <source>
        <dbReference type="Pfam" id="PF20464"/>
    </source>
</evidence>
<dbReference type="PANTHER" id="PTHR33841:SF1">
    <property type="entry name" value="DNA METHYLTRANSFERASE A"/>
    <property type="match status" value="1"/>
</dbReference>
<feature type="domain" description="MmeI-like DNA-methyltransferase" evidence="9">
    <location>
        <begin position="335"/>
        <end position="600"/>
    </location>
</feature>
<evidence type="ECO:0000313" key="10">
    <source>
        <dbReference type="EMBL" id="RCV86037.1"/>
    </source>
</evidence>
<evidence type="ECO:0000256" key="4">
    <source>
        <dbReference type="ARBA" id="ARBA00047942"/>
    </source>
</evidence>
<name>A0A368TP77_9GAMM</name>
<dbReference type="InterPro" id="IPR050953">
    <property type="entry name" value="N4_N6_ade-DNA_methylase"/>
</dbReference>
<dbReference type="Pfam" id="PF20473">
    <property type="entry name" value="MmeI_Mtase"/>
    <property type="match status" value="1"/>
</dbReference>
<gene>
    <name evidence="10" type="ORF">DU506_19305</name>
</gene>
<dbReference type="GO" id="GO:0009007">
    <property type="term" value="F:site-specific DNA-methyltransferase (adenine-specific) activity"/>
    <property type="evidence" value="ECO:0007669"/>
    <property type="project" value="UniProtKB-EC"/>
</dbReference>
<dbReference type="PANTHER" id="PTHR33841">
    <property type="entry name" value="DNA METHYLTRANSFERASE YEEA-RELATED"/>
    <property type="match status" value="1"/>
</dbReference>
<comment type="catalytic activity">
    <reaction evidence="4">
        <text>a 2'-deoxyadenosine in DNA + S-adenosyl-L-methionine = an N(6)-methyl-2'-deoxyadenosine in DNA + S-adenosyl-L-homocysteine + H(+)</text>
        <dbReference type="Rhea" id="RHEA:15197"/>
        <dbReference type="Rhea" id="RHEA-COMP:12418"/>
        <dbReference type="Rhea" id="RHEA-COMP:12419"/>
        <dbReference type="ChEBI" id="CHEBI:15378"/>
        <dbReference type="ChEBI" id="CHEBI:57856"/>
        <dbReference type="ChEBI" id="CHEBI:59789"/>
        <dbReference type="ChEBI" id="CHEBI:90615"/>
        <dbReference type="ChEBI" id="CHEBI:90616"/>
        <dbReference type="EC" id="2.1.1.72"/>
    </reaction>
</comment>